<feature type="transmembrane region" description="Helical" evidence="8">
    <location>
        <begin position="221"/>
        <end position="244"/>
    </location>
</feature>
<dbReference type="AlphaFoldDB" id="A0A0S4LEK8"/>
<evidence type="ECO:0000256" key="3">
    <source>
        <dbReference type="ARBA" id="ARBA00022679"/>
    </source>
</evidence>
<comment type="cofactor">
    <cofactor evidence="7">
        <name>Mg(2+)</name>
        <dbReference type="ChEBI" id="CHEBI:18420"/>
    </cofactor>
</comment>
<dbReference type="GO" id="GO:0044038">
    <property type="term" value="P:cell wall macromolecule biosynthetic process"/>
    <property type="evidence" value="ECO:0007669"/>
    <property type="project" value="TreeGrafter"/>
</dbReference>
<keyword evidence="2" id="KW-1003">Cell membrane</keyword>
<keyword evidence="7" id="KW-0460">Magnesium</keyword>
<evidence type="ECO:0000313" key="9">
    <source>
        <dbReference type="EMBL" id="CUS35146.1"/>
    </source>
</evidence>
<dbReference type="GO" id="GO:0009103">
    <property type="term" value="P:lipopolysaccharide biosynthetic process"/>
    <property type="evidence" value="ECO:0007669"/>
    <property type="project" value="TreeGrafter"/>
</dbReference>
<reference evidence="9 10" key="1">
    <citation type="submission" date="2015-10" db="EMBL/GenBank/DDBJ databases">
        <authorList>
            <person name="Gilbert D.G."/>
        </authorList>
    </citation>
    <scope>NUCLEOTIDE SEQUENCE [LARGE SCALE GENOMIC DNA]</scope>
    <source>
        <strain evidence="9">COMA1</strain>
    </source>
</reference>
<keyword evidence="5 8" id="KW-1133">Transmembrane helix</keyword>
<feature type="transmembrane region" description="Helical" evidence="8">
    <location>
        <begin position="325"/>
        <end position="344"/>
    </location>
</feature>
<dbReference type="GO" id="GO:0046872">
    <property type="term" value="F:metal ion binding"/>
    <property type="evidence" value="ECO:0007669"/>
    <property type="project" value="UniProtKB-KW"/>
</dbReference>
<feature type="transmembrane region" description="Helical" evidence="8">
    <location>
        <begin position="302"/>
        <end position="319"/>
    </location>
</feature>
<dbReference type="PANTHER" id="PTHR22926:SF3">
    <property type="entry name" value="UNDECAPRENYL-PHOSPHATE ALPHA-N-ACETYLGLUCOSAMINYL 1-PHOSPHATE TRANSFERASE"/>
    <property type="match status" value="1"/>
</dbReference>
<keyword evidence="6 8" id="KW-0472">Membrane</keyword>
<feature type="binding site" evidence="7">
    <location>
        <position position="225"/>
    </location>
    <ligand>
        <name>Mg(2+)</name>
        <dbReference type="ChEBI" id="CHEBI:18420"/>
    </ligand>
</feature>
<organism evidence="9 10">
    <name type="scientific">Candidatus Nitrospira nitrosa</name>
    <dbReference type="NCBI Taxonomy" id="1742972"/>
    <lineage>
        <taxon>Bacteria</taxon>
        <taxon>Pseudomonadati</taxon>
        <taxon>Nitrospirota</taxon>
        <taxon>Nitrospiria</taxon>
        <taxon>Nitrospirales</taxon>
        <taxon>Nitrospiraceae</taxon>
        <taxon>Nitrospira</taxon>
    </lineage>
</organism>
<dbReference type="STRING" id="1742972.COMA1_20143"/>
<dbReference type="Pfam" id="PF00953">
    <property type="entry name" value="Glycos_transf_4"/>
    <property type="match status" value="1"/>
</dbReference>
<feature type="transmembrane region" description="Helical" evidence="8">
    <location>
        <begin position="47"/>
        <end position="70"/>
    </location>
</feature>
<evidence type="ECO:0000256" key="2">
    <source>
        <dbReference type="ARBA" id="ARBA00022475"/>
    </source>
</evidence>
<feature type="transmembrane region" description="Helical" evidence="8">
    <location>
        <begin position="145"/>
        <end position="164"/>
    </location>
</feature>
<proteinExistence type="predicted"/>
<dbReference type="PANTHER" id="PTHR22926">
    <property type="entry name" value="PHOSPHO-N-ACETYLMURAMOYL-PENTAPEPTIDE-TRANSFERASE"/>
    <property type="match status" value="1"/>
</dbReference>
<keyword evidence="3 9" id="KW-0808">Transferase</keyword>
<dbReference type="GO" id="GO:0016780">
    <property type="term" value="F:phosphotransferase activity, for other substituted phosphate groups"/>
    <property type="evidence" value="ECO:0007669"/>
    <property type="project" value="InterPro"/>
</dbReference>
<sequence length="384" mass="41440">MMLMAFPALVAFVVAWWITKRLCSPKSFLSILAHPNERTLHAMPTPQTGGLAVIGSVVIGLILVASLLAITQPSKSVLPKGVASGSLWIILSMLLVFVVSFIDDCIGLPATLRLSVQVAAACIVIAGVGLTVSAIPIPGGPTIQLGLAAVPVSALLLVWMANLYNFMDGMDGFAGGMTFWGFGFLAYLGWQAQFPVMLIISTFVAMGALGFLMHNFPPARIFMGDAGSITVGFLAGTLMILGVRDRLFEIWVPIMIFSPFIVDATVTLVKRVLHGKRVWEAHREHYYQRVVLSGWSHRRTVLAEYGVMILCGGLAVSYHHSTDNVRVIILGVWAGMFVLLAMLVHMLELKMATSCPVQDSQVAGSKKKVQAMPAEDSSRVTVNT</sequence>
<name>A0A0S4LEK8_9BACT</name>
<dbReference type="Proteomes" id="UP000199032">
    <property type="component" value="Unassembled WGS sequence"/>
</dbReference>
<feature type="binding site" evidence="7">
    <location>
        <position position="165"/>
    </location>
    <ligand>
        <name>Mg(2+)</name>
        <dbReference type="ChEBI" id="CHEBI:18420"/>
    </ligand>
</feature>
<keyword evidence="7" id="KW-0479">Metal-binding</keyword>
<evidence type="ECO:0000256" key="4">
    <source>
        <dbReference type="ARBA" id="ARBA00022692"/>
    </source>
</evidence>
<dbReference type="GO" id="GO:0005886">
    <property type="term" value="C:plasma membrane"/>
    <property type="evidence" value="ECO:0007669"/>
    <property type="project" value="UniProtKB-SubCell"/>
</dbReference>
<evidence type="ECO:0000256" key="6">
    <source>
        <dbReference type="ARBA" id="ARBA00023136"/>
    </source>
</evidence>
<evidence type="ECO:0000256" key="8">
    <source>
        <dbReference type="SAM" id="Phobius"/>
    </source>
</evidence>
<protein>
    <submittedName>
        <fullName evidence="9">Undecaprenyl-phosphate N-acetylglucosaminyl 1-phosphate transferase</fullName>
    </submittedName>
</protein>
<evidence type="ECO:0000313" key="10">
    <source>
        <dbReference type="Proteomes" id="UP000199032"/>
    </source>
</evidence>
<dbReference type="InterPro" id="IPR000715">
    <property type="entry name" value="Glycosyl_transferase_4"/>
</dbReference>
<feature type="transmembrane region" description="Helical" evidence="8">
    <location>
        <begin position="250"/>
        <end position="269"/>
    </location>
</feature>
<comment type="subcellular location">
    <subcellularLocation>
        <location evidence="1">Cell membrane</location>
        <topology evidence="1">Multi-pass membrane protein</topology>
    </subcellularLocation>
</comment>
<evidence type="ECO:0000256" key="5">
    <source>
        <dbReference type="ARBA" id="ARBA00022989"/>
    </source>
</evidence>
<evidence type="ECO:0000256" key="7">
    <source>
        <dbReference type="PIRSR" id="PIRSR600715-1"/>
    </source>
</evidence>
<accession>A0A0S4LEK8</accession>
<keyword evidence="10" id="KW-1185">Reference proteome</keyword>
<gene>
    <name evidence="9" type="primary">tagO (H</name>
    <name evidence="9" type="ORF">COMA1_20143</name>
</gene>
<dbReference type="RefSeq" id="WP_090747417.1">
    <property type="nucleotide sequence ID" value="NZ_CZQA01000008.1"/>
</dbReference>
<dbReference type="EMBL" id="CZQA01000008">
    <property type="protein sequence ID" value="CUS35146.1"/>
    <property type="molecule type" value="Genomic_DNA"/>
</dbReference>
<feature type="transmembrane region" description="Helical" evidence="8">
    <location>
        <begin position="114"/>
        <end position="133"/>
    </location>
</feature>
<evidence type="ECO:0000256" key="1">
    <source>
        <dbReference type="ARBA" id="ARBA00004651"/>
    </source>
</evidence>
<feature type="transmembrane region" description="Helical" evidence="8">
    <location>
        <begin position="82"/>
        <end position="102"/>
    </location>
</feature>
<dbReference type="GO" id="GO:0071555">
    <property type="term" value="P:cell wall organization"/>
    <property type="evidence" value="ECO:0007669"/>
    <property type="project" value="TreeGrafter"/>
</dbReference>
<keyword evidence="4 8" id="KW-0812">Transmembrane</keyword>
<dbReference type="CDD" id="cd06854">
    <property type="entry name" value="GT_WbpL_WbcO_like"/>
    <property type="match status" value="1"/>
</dbReference>
<dbReference type="OrthoDB" id="9803238at2"/>
<feature type="transmembrane region" description="Helical" evidence="8">
    <location>
        <begin position="184"/>
        <end position="209"/>
    </location>
</feature>